<keyword evidence="4 8" id="KW-0406">Ion transport</keyword>
<dbReference type="NCBIfam" id="NF004402">
    <property type="entry name" value="PRK05758.2-2"/>
    <property type="match status" value="1"/>
</dbReference>
<dbReference type="Gene3D" id="1.10.520.20">
    <property type="entry name" value="N-terminal domain of the delta subunit of the F1F0-ATP synthase"/>
    <property type="match status" value="1"/>
</dbReference>
<evidence type="ECO:0000313" key="10">
    <source>
        <dbReference type="Proteomes" id="UP000245790"/>
    </source>
</evidence>
<evidence type="ECO:0000256" key="4">
    <source>
        <dbReference type="ARBA" id="ARBA00023065"/>
    </source>
</evidence>
<dbReference type="GO" id="GO:0005886">
    <property type="term" value="C:plasma membrane"/>
    <property type="evidence" value="ECO:0007669"/>
    <property type="project" value="UniProtKB-SubCell"/>
</dbReference>
<protein>
    <recommendedName>
        <fullName evidence="8">ATP synthase subunit delta</fullName>
    </recommendedName>
    <alternativeName>
        <fullName evidence="8">ATP synthase F(1) sector subunit delta</fullName>
    </alternativeName>
    <alternativeName>
        <fullName evidence="8">F-type ATPase subunit delta</fullName>
        <shortName evidence="8">F-ATPase subunit delta</shortName>
    </alternativeName>
</protein>
<evidence type="ECO:0000256" key="7">
    <source>
        <dbReference type="ARBA" id="ARBA00023310"/>
    </source>
</evidence>
<evidence type="ECO:0000256" key="6">
    <source>
        <dbReference type="ARBA" id="ARBA00023196"/>
    </source>
</evidence>
<evidence type="ECO:0000256" key="2">
    <source>
        <dbReference type="ARBA" id="ARBA00022448"/>
    </source>
</evidence>
<keyword evidence="2 8" id="KW-0813">Transport</keyword>
<dbReference type="InterPro" id="IPR020781">
    <property type="entry name" value="ATPase_OSCP/d_CS"/>
</dbReference>
<gene>
    <name evidence="8" type="primary">atpH</name>
    <name evidence="9" type="ORF">C8D97_11223</name>
</gene>
<dbReference type="PRINTS" id="PR00125">
    <property type="entry name" value="ATPASEDELTA"/>
</dbReference>
<proteinExistence type="inferred from homology"/>
<keyword evidence="5 8" id="KW-0472">Membrane</keyword>
<comment type="caution">
    <text evidence="9">The sequence shown here is derived from an EMBL/GenBank/DDBJ whole genome shotgun (WGS) entry which is preliminary data.</text>
</comment>
<dbReference type="GO" id="GO:0045259">
    <property type="term" value="C:proton-transporting ATP synthase complex"/>
    <property type="evidence" value="ECO:0007669"/>
    <property type="project" value="UniProtKB-KW"/>
</dbReference>
<dbReference type="NCBIfam" id="TIGR01145">
    <property type="entry name" value="ATP_synt_delta"/>
    <property type="match status" value="1"/>
</dbReference>
<evidence type="ECO:0000256" key="3">
    <source>
        <dbReference type="ARBA" id="ARBA00022781"/>
    </source>
</evidence>
<dbReference type="PROSITE" id="PS00389">
    <property type="entry name" value="ATPASE_DELTA"/>
    <property type="match status" value="1"/>
</dbReference>
<dbReference type="HAMAP" id="MF_01416">
    <property type="entry name" value="ATP_synth_delta_bact"/>
    <property type="match status" value="1"/>
</dbReference>
<organism evidence="9 10">
    <name type="scientific">Pleionea mediterranea</name>
    <dbReference type="NCBI Taxonomy" id="523701"/>
    <lineage>
        <taxon>Bacteria</taxon>
        <taxon>Pseudomonadati</taxon>
        <taxon>Pseudomonadota</taxon>
        <taxon>Gammaproteobacteria</taxon>
        <taxon>Oceanospirillales</taxon>
        <taxon>Pleioneaceae</taxon>
        <taxon>Pleionea</taxon>
    </lineage>
</organism>
<dbReference type="Pfam" id="PF00213">
    <property type="entry name" value="OSCP"/>
    <property type="match status" value="1"/>
</dbReference>
<dbReference type="OrthoDB" id="9816221at2"/>
<dbReference type="InterPro" id="IPR000711">
    <property type="entry name" value="ATPase_OSCP/dsu"/>
</dbReference>
<keyword evidence="3 8" id="KW-0375">Hydrogen ion transport</keyword>
<comment type="function">
    <text evidence="8">This protein is part of the stalk that links CF(0) to CF(1). It either transmits conformational changes from CF(0) to CF(1) or is implicated in proton conduction.</text>
</comment>
<accession>A0A316FXH8</accession>
<keyword evidence="6 8" id="KW-0139">CF(1)</keyword>
<dbReference type="SUPFAM" id="SSF47928">
    <property type="entry name" value="N-terminal domain of the delta subunit of the F1F0-ATP synthase"/>
    <property type="match status" value="1"/>
</dbReference>
<dbReference type="EMBL" id="QGGU01000012">
    <property type="protein sequence ID" value="PWK46787.1"/>
    <property type="molecule type" value="Genomic_DNA"/>
</dbReference>
<name>A0A316FXH8_9GAMM</name>
<sequence length="178" mass="19621">MAELTTVARPYAKAAFEHAMAENALSSWSDMIDFAAAVVADKQMKSLLSSPHLTHEQQRDAMLKVCEGKLDAQGQNFIKLLSQNHRLLVLPQIADIFEHLKAEFEKTVDARITSAAELTAEQQDKLKQKLALKLGRQVNIEVKIDADLLGGLVIEAEDMVIDGSVRGKLAKLSETLKV</sequence>
<evidence type="ECO:0000256" key="5">
    <source>
        <dbReference type="ARBA" id="ARBA00023136"/>
    </source>
</evidence>
<dbReference type="InterPro" id="IPR026015">
    <property type="entry name" value="ATP_synth_OSCP/delta_N_sf"/>
</dbReference>
<evidence type="ECO:0000256" key="1">
    <source>
        <dbReference type="ARBA" id="ARBA00004370"/>
    </source>
</evidence>
<dbReference type="GO" id="GO:0046933">
    <property type="term" value="F:proton-transporting ATP synthase activity, rotational mechanism"/>
    <property type="evidence" value="ECO:0007669"/>
    <property type="project" value="UniProtKB-UniRule"/>
</dbReference>
<keyword evidence="10" id="KW-1185">Reference proteome</keyword>
<reference evidence="9 10" key="1">
    <citation type="submission" date="2018-05" db="EMBL/GenBank/DDBJ databases">
        <title>Genomic Encyclopedia of Type Strains, Phase IV (KMG-IV): sequencing the most valuable type-strain genomes for metagenomic binning, comparative biology and taxonomic classification.</title>
        <authorList>
            <person name="Goeker M."/>
        </authorList>
    </citation>
    <scope>NUCLEOTIDE SEQUENCE [LARGE SCALE GENOMIC DNA]</scope>
    <source>
        <strain evidence="9 10">DSM 25350</strain>
    </source>
</reference>
<comment type="similarity">
    <text evidence="8">Belongs to the ATPase delta chain family.</text>
</comment>
<evidence type="ECO:0000313" key="9">
    <source>
        <dbReference type="EMBL" id="PWK46787.1"/>
    </source>
</evidence>
<keyword evidence="7 8" id="KW-0066">ATP synthesis</keyword>
<dbReference type="RefSeq" id="WP_109764660.1">
    <property type="nucleotide sequence ID" value="NZ_QGGU01000012.1"/>
</dbReference>
<keyword evidence="8" id="KW-1003">Cell membrane</keyword>
<comment type="subcellular location">
    <subcellularLocation>
        <location evidence="8">Cell membrane</location>
        <topology evidence="8">Peripheral membrane protein</topology>
    </subcellularLocation>
    <subcellularLocation>
        <location evidence="1">Membrane</location>
    </subcellularLocation>
</comment>
<comment type="function">
    <text evidence="8">F(1)F(0) ATP synthase produces ATP from ADP in the presence of a proton or sodium gradient. F-type ATPases consist of two structural domains, F(1) containing the extramembraneous catalytic core and F(0) containing the membrane proton channel, linked together by a central stalk and a peripheral stalk. During catalysis, ATP synthesis in the catalytic domain of F(1) is coupled via a rotary mechanism of the central stalk subunits to proton translocation.</text>
</comment>
<evidence type="ECO:0000256" key="8">
    <source>
        <dbReference type="HAMAP-Rule" id="MF_01416"/>
    </source>
</evidence>
<dbReference type="Proteomes" id="UP000245790">
    <property type="component" value="Unassembled WGS sequence"/>
</dbReference>
<dbReference type="PANTHER" id="PTHR11910">
    <property type="entry name" value="ATP SYNTHASE DELTA CHAIN"/>
    <property type="match status" value="1"/>
</dbReference>
<dbReference type="AlphaFoldDB" id="A0A316FXH8"/>